<evidence type="ECO:0000256" key="6">
    <source>
        <dbReference type="ARBA" id="ARBA00023277"/>
    </source>
</evidence>
<evidence type="ECO:0000256" key="7">
    <source>
        <dbReference type="ARBA" id="ARBA00047647"/>
    </source>
</evidence>
<keyword evidence="14" id="KW-1185">Reference proteome</keyword>
<evidence type="ECO:0000256" key="4">
    <source>
        <dbReference type="ARBA" id="ARBA00022723"/>
    </source>
</evidence>
<feature type="domain" description="Amidohydrolase-related" evidence="12">
    <location>
        <begin position="53"/>
        <end position="381"/>
    </location>
</feature>
<evidence type="ECO:0000256" key="5">
    <source>
        <dbReference type="ARBA" id="ARBA00022801"/>
    </source>
</evidence>
<evidence type="ECO:0000256" key="3">
    <source>
        <dbReference type="ARBA" id="ARBA00018029"/>
    </source>
</evidence>
<dbReference type="GO" id="GO:0006046">
    <property type="term" value="P:N-acetylglucosamine catabolic process"/>
    <property type="evidence" value="ECO:0007669"/>
    <property type="project" value="TreeGrafter"/>
</dbReference>
<comment type="similarity">
    <text evidence="1 9">Belongs to the metallo-dependent hydrolases superfamily. NagA family.</text>
</comment>
<dbReference type="Gene3D" id="2.30.40.10">
    <property type="entry name" value="Urease, subunit C, domain 1"/>
    <property type="match status" value="1"/>
</dbReference>
<sequence length="389" mass="42293">MQAMLLTNGTIYTEQGKRENGSIFIDNGKIASLNRNRATGEHQVIELPESYKIIPGFIDLHIHGAGGADMMDATPEALATISKRLAERGTTSFLATTMTQADENIEAALKNAKTCIDHQTTGAEILGVHLEGPFISPGRAGAQPSEHIRKGSVETFQRWQDIAGNHIRLVTLAPEEDKDYALTSHLKDTGVVASIGHSDATYEQVNEAVEKGITHATHLFNQMRGLHHREPGVVGAAMLNKAIRAELITDGFHVSPAMIQLTYQQLGRDRLLLITDAMRAQCMPEGKYDLGGQDVFVEGDMAKLSDGTLAGSILTLDQALKNTMQFTGCSLEDVIQMSSINPAKELGIQNKKGSIGVGKDADLVVLDDNNDVYMTLCKGEVHYRKEESE</sequence>
<protein>
    <recommendedName>
        <fullName evidence="3">N-acetylglucosamine-6-phosphate deacetylase</fullName>
        <ecNumber evidence="2">3.5.1.25</ecNumber>
    </recommendedName>
</protein>
<dbReference type="FunFam" id="3.20.20.140:FF:000004">
    <property type="entry name" value="N-acetylglucosamine-6-phosphate deacetylase"/>
    <property type="match status" value="1"/>
</dbReference>
<evidence type="ECO:0000256" key="10">
    <source>
        <dbReference type="PIRSR" id="PIRSR038994-1"/>
    </source>
</evidence>
<comment type="caution">
    <text evidence="13">The sequence shown here is derived from an EMBL/GenBank/DDBJ whole genome shotgun (WGS) entry which is preliminary data.</text>
</comment>
<keyword evidence="6 9" id="KW-0119">Carbohydrate metabolism</keyword>
<reference evidence="13 14" key="1">
    <citation type="journal article" date="2015" name="Stand. Genomic Sci.">
        <title>High quality draft genome sequence of the moderately halophilic bacterium Pontibacillus yanchengensis Y32(T) and comparison among Pontibacillus genomes.</title>
        <authorList>
            <person name="Huang J."/>
            <person name="Qiao Z.X."/>
            <person name="Tang J.W."/>
            <person name="Wang G."/>
        </authorList>
    </citation>
    <scope>NUCLEOTIDE SEQUENCE [LARGE SCALE GENOMIC DNA]</scope>
    <source>
        <strain evidence="13 14">Y32</strain>
    </source>
</reference>
<keyword evidence="5 9" id="KW-0378">Hydrolase</keyword>
<evidence type="ECO:0000256" key="8">
    <source>
        <dbReference type="ARBA" id="ARBA00060590"/>
    </source>
</evidence>
<dbReference type="STRING" id="1385514.N782_16485"/>
<evidence type="ECO:0000313" key="14">
    <source>
        <dbReference type="Proteomes" id="UP000030147"/>
    </source>
</evidence>
<dbReference type="InterPro" id="IPR032466">
    <property type="entry name" value="Metal_Hydrolase"/>
</dbReference>
<accession>A0A0A2TQW2</accession>
<dbReference type="eggNOG" id="COG1820">
    <property type="taxonomic scope" value="Bacteria"/>
</dbReference>
<comment type="pathway">
    <text evidence="8">Amino-sugar metabolism; N-acetylneuraminate degradation; D-fructose 6-phosphate from N-acetylneuraminate: step 4/5.</text>
</comment>
<dbReference type="NCBIfam" id="TIGR00221">
    <property type="entry name" value="nagA"/>
    <property type="match status" value="1"/>
</dbReference>
<feature type="binding site" evidence="11">
    <location>
        <position position="197"/>
    </location>
    <ligand>
        <name>Zn(2+)</name>
        <dbReference type="ChEBI" id="CHEBI:29105"/>
    </ligand>
</feature>
<dbReference type="EMBL" id="AVBF01000052">
    <property type="protein sequence ID" value="KGP71685.1"/>
    <property type="molecule type" value="Genomic_DNA"/>
</dbReference>
<dbReference type="Gene3D" id="3.20.20.140">
    <property type="entry name" value="Metal-dependent hydrolases"/>
    <property type="match status" value="1"/>
</dbReference>
<dbReference type="MEROPS" id="M38.983"/>
<proteinExistence type="inferred from homology"/>
<dbReference type="InterPro" id="IPR003764">
    <property type="entry name" value="GlcNAc_6-P_deAcase"/>
</dbReference>
<dbReference type="RefSeq" id="WP_036822207.1">
    <property type="nucleotide sequence ID" value="NZ_AVBF01000052.1"/>
</dbReference>
<dbReference type="GO" id="GO:0046872">
    <property type="term" value="F:metal ion binding"/>
    <property type="evidence" value="ECO:0007669"/>
    <property type="project" value="UniProtKB-KW"/>
</dbReference>
<evidence type="ECO:0000256" key="2">
    <source>
        <dbReference type="ARBA" id="ARBA00011899"/>
    </source>
</evidence>
<dbReference type="OrthoDB" id="9776488at2"/>
<name>A0A0A2TQW2_9BACI</name>
<evidence type="ECO:0000256" key="11">
    <source>
        <dbReference type="PIRSR" id="PIRSR038994-3"/>
    </source>
</evidence>
<dbReference type="Proteomes" id="UP000030147">
    <property type="component" value="Unassembled WGS sequence"/>
</dbReference>
<evidence type="ECO:0000256" key="1">
    <source>
        <dbReference type="ARBA" id="ARBA00010716"/>
    </source>
</evidence>
<dbReference type="Pfam" id="PF01979">
    <property type="entry name" value="Amidohydro_1"/>
    <property type="match status" value="1"/>
</dbReference>
<comment type="cofactor">
    <cofactor evidence="11">
        <name>a divalent metal cation</name>
        <dbReference type="ChEBI" id="CHEBI:60240"/>
    </cofactor>
    <text evidence="11">Binds 1 divalent metal cation per subunit.</text>
</comment>
<dbReference type="CDD" id="cd00854">
    <property type="entry name" value="NagA"/>
    <property type="match status" value="1"/>
</dbReference>
<dbReference type="InterPro" id="IPR006680">
    <property type="entry name" value="Amidohydro-rel"/>
</dbReference>
<evidence type="ECO:0000313" key="13">
    <source>
        <dbReference type="EMBL" id="KGP71685.1"/>
    </source>
</evidence>
<dbReference type="PIRSF" id="PIRSF038994">
    <property type="entry name" value="NagA"/>
    <property type="match status" value="1"/>
</dbReference>
<keyword evidence="4 11" id="KW-0479">Metal-binding</keyword>
<feature type="binding site" evidence="11">
    <location>
        <position position="131"/>
    </location>
    <ligand>
        <name>Zn(2+)</name>
        <dbReference type="ChEBI" id="CHEBI:29105"/>
    </ligand>
</feature>
<dbReference type="SUPFAM" id="SSF51556">
    <property type="entry name" value="Metallo-dependent hydrolases"/>
    <property type="match status" value="1"/>
</dbReference>
<dbReference type="EC" id="3.5.1.25" evidence="2"/>
<evidence type="ECO:0000259" key="12">
    <source>
        <dbReference type="Pfam" id="PF01979"/>
    </source>
</evidence>
<organism evidence="13 14">
    <name type="scientific">Pontibacillus yanchengensis Y32</name>
    <dbReference type="NCBI Taxonomy" id="1385514"/>
    <lineage>
        <taxon>Bacteria</taxon>
        <taxon>Bacillati</taxon>
        <taxon>Bacillota</taxon>
        <taxon>Bacilli</taxon>
        <taxon>Bacillales</taxon>
        <taxon>Bacillaceae</taxon>
        <taxon>Pontibacillus</taxon>
    </lineage>
</organism>
<feature type="binding site" evidence="11">
    <location>
        <position position="218"/>
    </location>
    <ligand>
        <name>Zn(2+)</name>
        <dbReference type="ChEBI" id="CHEBI:29105"/>
    </ligand>
</feature>
<dbReference type="SUPFAM" id="SSF51338">
    <property type="entry name" value="Composite domain of metallo-dependent hydrolases"/>
    <property type="match status" value="1"/>
</dbReference>
<comment type="catalytic activity">
    <reaction evidence="7">
        <text>N-acetyl-D-glucosamine 6-phosphate + H2O = D-glucosamine 6-phosphate + acetate</text>
        <dbReference type="Rhea" id="RHEA:22936"/>
        <dbReference type="ChEBI" id="CHEBI:15377"/>
        <dbReference type="ChEBI" id="CHEBI:30089"/>
        <dbReference type="ChEBI" id="CHEBI:57513"/>
        <dbReference type="ChEBI" id="CHEBI:58725"/>
        <dbReference type="EC" id="3.5.1.25"/>
    </reaction>
</comment>
<gene>
    <name evidence="13" type="ORF">N782_16485</name>
</gene>
<feature type="active site" description="Proton donor/acceptor" evidence="10">
    <location>
        <position position="276"/>
    </location>
</feature>
<evidence type="ECO:0000256" key="9">
    <source>
        <dbReference type="PIRNR" id="PIRNR038994"/>
    </source>
</evidence>
<dbReference type="InterPro" id="IPR011059">
    <property type="entry name" value="Metal-dep_hydrolase_composite"/>
</dbReference>
<dbReference type="PANTHER" id="PTHR11113:SF14">
    <property type="entry name" value="N-ACETYLGLUCOSAMINE-6-PHOSPHATE DEACETYLASE"/>
    <property type="match status" value="1"/>
</dbReference>
<dbReference type="GO" id="GO:0008448">
    <property type="term" value="F:N-acetylglucosamine-6-phosphate deacetylase activity"/>
    <property type="evidence" value="ECO:0007669"/>
    <property type="project" value="UniProtKB-EC"/>
</dbReference>
<dbReference type="AlphaFoldDB" id="A0A0A2TQW2"/>
<dbReference type="PANTHER" id="PTHR11113">
    <property type="entry name" value="N-ACETYLGLUCOSAMINE-6-PHOSPHATE DEACETYLASE"/>
    <property type="match status" value="1"/>
</dbReference>